<proteinExistence type="inferred from homology"/>
<organism evidence="9 10">
    <name type="scientific">Crotalaria pallida</name>
    <name type="common">Smooth rattlebox</name>
    <name type="synonym">Crotalaria striata</name>
    <dbReference type="NCBI Taxonomy" id="3830"/>
    <lineage>
        <taxon>Eukaryota</taxon>
        <taxon>Viridiplantae</taxon>
        <taxon>Streptophyta</taxon>
        <taxon>Embryophyta</taxon>
        <taxon>Tracheophyta</taxon>
        <taxon>Spermatophyta</taxon>
        <taxon>Magnoliopsida</taxon>
        <taxon>eudicotyledons</taxon>
        <taxon>Gunneridae</taxon>
        <taxon>Pentapetalae</taxon>
        <taxon>rosids</taxon>
        <taxon>fabids</taxon>
        <taxon>Fabales</taxon>
        <taxon>Fabaceae</taxon>
        <taxon>Papilionoideae</taxon>
        <taxon>50 kb inversion clade</taxon>
        <taxon>genistoids sensu lato</taxon>
        <taxon>core genistoids</taxon>
        <taxon>Crotalarieae</taxon>
        <taxon>Crotalaria</taxon>
    </lineage>
</organism>
<evidence type="ECO:0000256" key="2">
    <source>
        <dbReference type="ARBA" id="ARBA00007853"/>
    </source>
</evidence>
<comment type="subcellular location">
    <subcellularLocation>
        <location evidence="1">Nucleus</location>
    </subcellularLocation>
</comment>
<evidence type="ECO:0000259" key="8">
    <source>
        <dbReference type="Pfam" id="PF06507"/>
    </source>
</evidence>
<keyword evidence="7" id="KW-0927">Auxin signaling pathway</keyword>
<comment type="similarity">
    <text evidence="2">Belongs to the ARF family.</text>
</comment>
<dbReference type="FunFam" id="2.30.30.1040:FF:000001">
    <property type="entry name" value="Auxin response factor"/>
    <property type="match status" value="1"/>
</dbReference>
<evidence type="ECO:0000313" key="10">
    <source>
        <dbReference type="Proteomes" id="UP001372338"/>
    </source>
</evidence>
<keyword evidence="3" id="KW-0805">Transcription regulation</keyword>
<reference evidence="9 10" key="1">
    <citation type="submission" date="2024-01" db="EMBL/GenBank/DDBJ databases">
        <title>The genomes of 5 underutilized Papilionoideae crops provide insights into root nodulation and disease resistanc.</title>
        <authorList>
            <person name="Yuan L."/>
        </authorList>
    </citation>
    <scope>NUCLEOTIDE SEQUENCE [LARGE SCALE GENOMIC DNA]</scope>
    <source>
        <strain evidence="9">ZHUSHIDOU_FW_LH</strain>
        <tissue evidence="9">Leaf</tissue>
    </source>
</reference>
<evidence type="ECO:0000256" key="6">
    <source>
        <dbReference type="ARBA" id="ARBA00023242"/>
    </source>
</evidence>
<gene>
    <name evidence="9" type="ORF">RIF29_39188</name>
</gene>
<dbReference type="EMBL" id="JAYWIO010000008">
    <property type="protein sequence ID" value="KAK7244367.1"/>
    <property type="molecule type" value="Genomic_DNA"/>
</dbReference>
<dbReference type="GO" id="GO:0003677">
    <property type="term" value="F:DNA binding"/>
    <property type="evidence" value="ECO:0007669"/>
    <property type="project" value="UniProtKB-KW"/>
</dbReference>
<dbReference type="PANTHER" id="PTHR31384:SF21">
    <property type="entry name" value="AUXIN RESPONSE FACTOR 19"/>
    <property type="match status" value="1"/>
</dbReference>
<dbReference type="GO" id="GO:0009734">
    <property type="term" value="P:auxin-activated signaling pathway"/>
    <property type="evidence" value="ECO:0007669"/>
    <property type="project" value="UniProtKB-KW"/>
</dbReference>
<keyword evidence="6" id="KW-0539">Nucleus</keyword>
<dbReference type="Pfam" id="PF06507">
    <property type="entry name" value="ARF_AD"/>
    <property type="match status" value="1"/>
</dbReference>
<dbReference type="GO" id="GO:0005634">
    <property type="term" value="C:nucleus"/>
    <property type="evidence" value="ECO:0007669"/>
    <property type="project" value="UniProtKB-SubCell"/>
</dbReference>
<name>A0AAN9HQF9_CROPI</name>
<dbReference type="Proteomes" id="UP001372338">
    <property type="component" value="Unassembled WGS sequence"/>
</dbReference>
<feature type="domain" description="Auxin response factor" evidence="8">
    <location>
        <begin position="8"/>
        <end position="55"/>
    </location>
</feature>
<keyword evidence="10" id="KW-1185">Reference proteome</keyword>
<dbReference type="InterPro" id="IPR010525">
    <property type="entry name" value="ARF_dom"/>
</dbReference>
<dbReference type="InterPro" id="IPR044835">
    <property type="entry name" value="ARF_plant"/>
</dbReference>
<sequence>MVNCVALYMGTITGISDLDPVRWKSSQWRNLQVGWDESTAGERPSRVSLWEIEPVVSPFYICPPPFLRSKFPRQPGMPDCVTLSCIPSGSWNCKYCENVIQREKYVEHNANAVAARRVAGIDPLEQIHQRCIRIVKTEEFDHGGCVLCR</sequence>
<dbReference type="AlphaFoldDB" id="A0AAN9HQF9"/>
<evidence type="ECO:0000256" key="3">
    <source>
        <dbReference type="ARBA" id="ARBA00023015"/>
    </source>
</evidence>
<evidence type="ECO:0000256" key="5">
    <source>
        <dbReference type="ARBA" id="ARBA00023163"/>
    </source>
</evidence>
<dbReference type="Gene3D" id="2.30.30.1040">
    <property type="match status" value="1"/>
</dbReference>
<comment type="caution">
    <text evidence="9">The sequence shown here is derived from an EMBL/GenBank/DDBJ whole genome shotgun (WGS) entry which is preliminary data.</text>
</comment>
<protein>
    <recommendedName>
        <fullName evidence="8">Auxin response factor domain-containing protein</fullName>
    </recommendedName>
</protein>
<keyword evidence="4" id="KW-0238">DNA-binding</keyword>
<dbReference type="GO" id="GO:0006355">
    <property type="term" value="P:regulation of DNA-templated transcription"/>
    <property type="evidence" value="ECO:0007669"/>
    <property type="project" value="InterPro"/>
</dbReference>
<evidence type="ECO:0000256" key="4">
    <source>
        <dbReference type="ARBA" id="ARBA00023125"/>
    </source>
</evidence>
<accession>A0AAN9HQF9</accession>
<dbReference type="PANTHER" id="PTHR31384">
    <property type="entry name" value="AUXIN RESPONSE FACTOR 4-RELATED"/>
    <property type="match status" value="1"/>
</dbReference>
<keyword evidence="5" id="KW-0804">Transcription</keyword>
<evidence type="ECO:0000313" key="9">
    <source>
        <dbReference type="EMBL" id="KAK7244367.1"/>
    </source>
</evidence>
<evidence type="ECO:0000256" key="1">
    <source>
        <dbReference type="ARBA" id="ARBA00004123"/>
    </source>
</evidence>
<evidence type="ECO:0000256" key="7">
    <source>
        <dbReference type="ARBA" id="ARBA00023294"/>
    </source>
</evidence>